<protein>
    <submittedName>
        <fullName evidence="2">FAD-dependent oxidoreductase</fullName>
    </submittedName>
</protein>
<keyword evidence="3" id="KW-1185">Reference proteome</keyword>
<accession>A0ABW9QSW6</accession>
<evidence type="ECO:0000313" key="2">
    <source>
        <dbReference type="EMBL" id="MST32456.1"/>
    </source>
</evidence>
<dbReference type="Gene3D" id="3.30.9.10">
    <property type="entry name" value="D-Amino Acid Oxidase, subunit A, domain 2"/>
    <property type="match status" value="1"/>
</dbReference>
<evidence type="ECO:0000313" key="3">
    <source>
        <dbReference type="Proteomes" id="UP000437736"/>
    </source>
</evidence>
<dbReference type="Pfam" id="PF01266">
    <property type="entry name" value="DAO"/>
    <property type="match status" value="1"/>
</dbReference>
<evidence type="ECO:0000259" key="1">
    <source>
        <dbReference type="Pfam" id="PF01266"/>
    </source>
</evidence>
<dbReference type="SUPFAM" id="SSF51905">
    <property type="entry name" value="FAD/NAD(P)-binding domain"/>
    <property type="match status" value="1"/>
</dbReference>
<gene>
    <name evidence="2" type="ORF">GHK86_06945</name>
</gene>
<dbReference type="InterPro" id="IPR036188">
    <property type="entry name" value="FAD/NAD-bd_sf"/>
</dbReference>
<organism evidence="2 3">
    <name type="scientific">Acidiferrimicrobium australe</name>
    <dbReference type="NCBI Taxonomy" id="2664430"/>
    <lineage>
        <taxon>Bacteria</taxon>
        <taxon>Bacillati</taxon>
        <taxon>Actinomycetota</taxon>
        <taxon>Acidimicrobiia</taxon>
        <taxon>Acidimicrobiales</taxon>
        <taxon>Acidimicrobiaceae</taxon>
        <taxon>Acidiferrimicrobium</taxon>
    </lineage>
</organism>
<dbReference type="Gene3D" id="3.50.50.60">
    <property type="entry name" value="FAD/NAD(P)-binding domain"/>
    <property type="match status" value="1"/>
</dbReference>
<dbReference type="Proteomes" id="UP000437736">
    <property type="component" value="Unassembled WGS sequence"/>
</dbReference>
<comment type="caution">
    <text evidence="2">The sequence shown here is derived from an EMBL/GenBank/DDBJ whole genome shotgun (WGS) entry which is preliminary data.</text>
</comment>
<dbReference type="InterPro" id="IPR006076">
    <property type="entry name" value="FAD-dep_OxRdtase"/>
</dbReference>
<dbReference type="PANTHER" id="PTHR13847">
    <property type="entry name" value="SARCOSINE DEHYDROGENASE-RELATED"/>
    <property type="match status" value="1"/>
</dbReference>
<dbReference type="PANTHER" id="PTHR13847:SF281">
    <property type="entry name" value="FAD DEPENDENT OXIDOREDUCTASE DOMAIN-CONTAINING PROTEIN"/>
    <property type="match status" value="1"/>
</dbReference>
<name>A0ABW9QSW6_9ACTN</name>
<feature type="domain" description="FAD dependent oxidoreductase" evidence="1">
    <location>
        <begin position="51"/>
        <end position="405"/>
    </location>
</feature>
<sequence length="472" mass="51564">MSAVTTLTGSSSAAGRRDGGWERAAPISFWMDDPAAPPPLPPLDRPLHTELAVVGGGFSGLWTALLAKQADPGLDVVLLEGERVAWAATGRNGGFCEASLTHGEPNGRNRFPDEYEVLARLGQDNLEAIDAFVRQRRLDCGWERTGTLSVATEAWQVDELRGGGPQPEDWLDAAALRAEVDSPTYLAGRWDRDGGAIVNPARLAWGLRDACLEAGVRIFEQTTVEGLERSGRAVALATAGGQVLADRVALGTNAFPSLLRRVRPRIVPVYDHVLMTEPLSDEQLGRIGWRNRQGIADAGNQFHYYRLTTDNRILWGGYDAIYHFGKQVRPAYDQRPATFRKLARHFFETFPQLEDVGFTHRWGGAIDTCSRFCAFFGTALGGRVAYAAGYTGVGVGATRFGAQVMLDLLAGARTERTSLQMVRSKPLPFPPEPLGWVVIEATRRSIAAADAHEGQRNAWLRLLDRIGLGFDS</sequence>
<reference evidence="2 3" key="1">
    <citation type="submission" date="2019-11" db="EMBL/GenBank/DDBJ databases">
        <title>Acidiferrimicrobium australis gen. nov., sp. nov., an acidophilic and obligately heterotrophic, member of the Actinobacteria that catalyses dissimilatory oxido- reduction of iron isolated from metal-rich acidic water in Chile.</title>
        <authorList>
            <person name="Gonzalez D."/>
            <person name="Huber K."/>
            <person name="Hedrich S."/>
            <person name="Rojas-Villalobos C."/>
            <person name="Quatrini R."/>
            <person name="Dinamarca M.A."/>
            <person name="Schwarz A."/>
            <person name="Canales C."/>
            <person name="Nancucheo I."/>
        </authorList>
    </citation>
    <scope>NUCLEOTIDE SEQUENCE [LARGE SCALE GENOMIC DNA]</scope>
    <source>
        <strain evidence="2 3">USS-CCA1</strain>
    </source>
</reference>
<dbReference type="EMBL" id="WJHE01000298">
    <property type="protein sequence ID" value="MST32456.1"/>
    <property type="molecule type" value="Genomic_DNA"/>
</dbReference>
<proteinExistence type="predicted"/>